<accession>A0AAV4VYJ5</accession>
<sequence length="169" mass="19612">MRSSCCCCRTPHGRRGTTTTTTSHIFHSARFSKSDVIGFGIYYFAGEDPPRSDLRLLCSESRNRRVAFHALFWRETAAESEHVARVLSRIEVSMSIRAWTRLLFYLWDTVIITCNYRSTLGLRFSCSLCGRFVVGHWNYANCVLKCHLLFYMQSSIAFYREEILLLDLV</sequence>
<gene>
    <name evidence="1" type="ORF">CDAR_309821</name>
</gene>
<organism evidence="1 2">
    <name type="scientific">Caerostris darwini</name>
    <dbReference type="NCBI Taxonomy" id="1538125"/>
    <lineage>
        <taxon>Eukaryota</taxon>
        <taxon>Metazoa</taxon>
        <taxon>Ecdysozoa</taxon>
        <taxon>Arthropoda</taxon>
        <taxon>Chelicerata</taxon>
        <taxon>Arachnida</taxon>
        <taxon>Araneae</taxon>
        <taxon>Araneomorphae</taxon>
        <taxon>Entelegynae</taxon>
        <taxon>Araneoidea</taxon>
        <taxon>Araneidae</taxon>
        <taxon>Caerostris</taxon>
    </lineage>
</organism>
<evidence type="ECO:0000313" key="1">
    <source>
        <dbReference type="EMBL" id="GIY74930.1"/>
    </source>
</evidence>
<keyword evidence="2" id="KW-1185">Reference proteome</keyword>
<dbReference type="EMBL" id="BPLQ01013804">
    <property type="protein sequence ID" value="GIY74930.1"/>
    <property type="molecule type" value="Genomic_DNA"/>
</dbReference>
<dbReference type="AlphaFoldDB" id="A0AAV4VYJ5"/>
<dbReference type="Proteomes" id="UP001054837">
    <property type="component" value="Unassembled WGS sequence"/>
</dbReference>
<name>A0AAV4VYJ5_9ARAC</name>
<evidence type="ECO:0000313" key="2">
    <source>
        <dbReference type="Proteomes" id="UP001054837"/>
    </source>
</evidence>
<protein>
    <submittedName>
        <fullName evidence="1">Uncharacterized protein</fullName>
    </submittedName>
</protein>
<reference evidence="1 2" key="1">
    <citation type="submission" date="2021-06" db="EMBL/GenBank/DDBJ databases">
        <title>Caerostris darwini draft genome.</title>
        <authorList>
            <person name="Kono N."/>
            <person name="Arakawa K."/>
        </authorList>
    </citation>
    <scope>NUCLEOTIDE SEQUENCE [LARGE SCALE GENOMIC DNA]</scope>
</reference>
<proteinExistence type="predicted"/>
<comment type="caution">
    <text evidence="1">The sequence shown here is derived from an EMBL/GenBank/DDBJ whole genome shotgun (WGS) entry which is preliminary data.</text>
</comment>